<dbReference type="Gene3D" id="3.40.960.10">
    <property type="entry name" value="VSR Endonuclease"/>
    <property type="match status" value="1"/>
</dbReference>
<dbReference type="OrthoDB" id="6422934at2759"/>
<keyword evidence="2" id="KW-1185">Reference proteome</keyword>
<evidence type="ECO:0000313" key="2">
    <source>
        <dbReference type="Proteomes" id="UP000225706"/>
    </source>
</evidence>
<evidence type="ECO:0008006" key="3">
    <source>
        <dbReference type="Google" id="ProtNLM"/>
    </source>
</evidence>
<dbReference type="STRING" id="50429.A0A2B4S8E5"/>
<protein>
    <recommendedName>
        <fullName evidence="3">DNA-directed DNA polymerase</fullName>
    </recommendedName>
</protein>
<dbReference type="PANTHER" id="PTHR33568">
    <property type="entry name" value="DNA POLYMERASE"/>
    <property type="match status" value="1"/>
</dbReference>
<accession>A0A2B4S8E5</accession>
<dbReference type="Proteomes" id="UP000225706">
    <property type="component" value="Unassembled WGS sequence"/>
</dbReference>
<proteinExistence type="predicted"/>
<dbReference type="EMBL" id="LSMT01000160">
    <property type="protein sequence ID" value="PFX25070.1"/>
    <property type="molecule type" value="Genomic_DNA"/>
</dbReference>
<dbReference type="PANTHER" id="PTHR33568:SF3">
    <property type="entry name" value="DNA-DIRECTED DNA POLYMERASE"/>
    <property type="match status" value="1"/>
</dbReference>
<dbReference type="InterPro" id="IPR043502">
    <property type="entry name" value="DNA/RNA_pol_sf"/>
</dbReference>
<sequence>MAPDCNAIEPENGWEGATPNHSHVALEWLTWTERSLGTRIQYARQGGEYSIPHGSRVYTVDGYDAQSRTAYEFHGCLFHGCRDWYPQRNQIAFASAGLNVEALRRQTVQKTATLQRLGYAVVEMWQCQWEKQKKSDPDLRHFIQSVTFTTPLQPREAFFGGRTGATTLYHGIDPTQGEQIRYVDVTSEYPWVNKYGEYPIGHPNIYLEPANQDPHAYFGLVKVSVLLPTHLCNPVLPHCQKIGSATKLTFRLCRSCVQEESQKPMGERNYICCHTDEERMLTGTCLYKWKPGESEIALGDYLGDMTNELDDGDYIVEFISAGAKNYGYVTVQGKSCVKVKGFSLNVRGMAQLNYQIMKQNILDEIQHPLDEARKTEVINPVHFVRDPVKKKIRREAQMKSCRLVFDKRVMENGTFTSFPYGYARLDEQDIELVNFLAL</sequence>
<comment type="caution">
    <text evidence="1">The sequence shown here is derived from an EMBL/GenBank/DDBJ whole genome shotgun (WGS) entry which is preliminary data.</text>
</comment>
<reference evidence="2" key="1">
    <citation type="journal article" date="2017" name="bioRxiv">
        <title>Comparative analysis of the genomes of Stylophora pistillata and Acropora digitifera provides evidence for extensive differences between species of corals.</title>
        <authorList>
            <person name="Voolstra C.R."/>
            <person name="Li Y."/>
            <person name="Liew Y.J."/>
            <person name="Baumgarten S."/>
            <person name="Zoccola D."/>
            <person name="Flot J.-F."/>
            <person name="Tambutte S."/>
            <person name="Allemand D."/>
            <person name="Aranda M."/>
        </authorList>
    </citation>
    <scope>NUCLEOTIDE SEQUENCE [LARGE SCALE GENOMIC DNA]</scope>
</reference>
<organism evidence="1 2">
    <name type="scientific">Stylophora pistillata</name>
    <name type="common">Smooth cauliflower coral</name>
    <dbReference type="NCBI Taxonomy" id="50429"/>
    <lineage>
        <taxon>Eukaryota</taxon>
        <taxon>Metazoa</taxon>
        <taxon>Cnidaria</taxon>
        <taxon>Anthozoa</taxon>
        <taxon>Hexacorallia</taxon>
        <taxon>Scleractinia</taxon>
        <taxon>Astrocoeniina</taxon>
        <taxon>Pocilloporidae</taxon>
        <taxon>Stylophora</taxon>
    </lineage>
</organism>
<dbReference type="SUPFAM" id="SSF56672">
    <property type="entry name" value="DNA/RNA polymerases"/>
    <property type="match status" value="1"/>
</dbReference>
<gene>
    <name evidence="1" type="ORF">AWC38_SpisGene10312</name>
</gene>
<dbReference type="AlphaFoldDB" id="A0A2B4S8E5"/>
<evidence type="ECO:0000313" key="1">
    <source>
        <dbReference type="EMBL" id="PFX25070.1"/>
    </source>
</evidence>
<name>A0A2B4S8E5_STYPI</name>